<dbReference type="InterPro" id="IPR002155">
    <property type="entry name" value="Thiolase"/>
</dbReference>
<dbReference type="RefSeq" id="WP_135765628.1">
    <property type="nucleotide sequence ID" value="NZ_RQHV01000062.1"/>
</dbReference>
<dbReference type="CDD" id="cd00829">
    <property type="entry name" value="SCP-x_thiolase"/>
    <property type="match status" value="1"/>
</dbReference>
<organism evidence="3 4">
    <name type="scientific">Leptospira ilyithenensis</name>
    <dbReference type="NCBI Taxonomy" id="2484901"/>
    <lineage>
        <taxon>Bacteria</taxon>
        <taxon>Pseudomonadati</taxon>
        <taxon>Spirochaetota</taxon>
        <taxon>Spirochaetia</taxon>
        <taxon>Leptospirales</taxon>
        <taxon>Leptospiraceae</taxon>
        <taxon>Leptospira</taxon>
    </lineage>
</organism>
<reference evidence="3" key="1">
    <citation type="journal article" date="2019" name="PLoS Negl. Trop. Dis.">
        <title>Revisiting the worldwide diversity of Leptospira species in the environment.</title>
        <authorList>
            <person name="Vincent A.T."/>
            <person name="Schiettekatte O."/>
            <person name="Bourhy P."/>
            <person name="Veyrier F.J."/>
            <person name="Picardeau M."/>
        </authorList>
    </citation>
    <scope>NUCLEOTIDE SEQUENCE [LARGE SCALE GENOMIC DNA]</scope>
    <source>
        <strain evidence="3">201400974</strain>
    </source>
</reference>
<dbReference type="PANTHER" id="PTHR42870">
    <property type="entry name" value="ACETYL-COA C-ACETYLTRANSFERASE"/>
    <property type="match status" value="1"/>
</dbReference>
<feature type="domain" description="Thiolase C-terminal" evidence="2">
    <location>
        <begin position="297"/>
        <end position="422"/>
    </location>
</feature>
<dbReference type="EMBL" id="RQHV01000062">
    <property type="protein sequence ID" value="TGN06902.1"/>
    <property type="molecule type" value="Genomic_DNA"/>
</dbReference>
<keyword evidence="4" id="KW-1185">Reference proteome</keyword>
<evidence type="ECO:0000313" key="4">
    <source>
        <dbReference type="Proteomes" id="UP000298264"/>
    </source>
</evidence>
<evidence type="ECO:0000259" key="2">
    <source>
        <dbReference type="Pfam" id="PF22691"/>
    </source>
</evidence>
<sequence length="422" mass="45930">MGDNKVFVLGGEQTDFQRNWSKEGKTFVSMMREIIEDSLEKTGIEYSEIKRLNKENRVAVFVGNFDGEQYTNQGHLGAFLTEVNPAFYGVPGARYEAACASGSVALDAAITHIRTDDYDLAIVLGIEVMKTVSSSVGGDFLGTAAYYEKEAKGVQFPFPKLFGKLADVILERYGLKEERFMDALAEISRINYANAKRNPKSQTRSWFMNKEHALARGGDNNMAVGGRLCITDCSQVTDGAAVTVLASKDYAKAYAKKHGKSLGDIPRVKGWGHRVAPITFEAKKDESVGDKYILPWTRQTVKDAYKRAGMDVKDIDVFETHDCFTSSEYAAISAFGISDPGKEHIAIEEGTIDFGGKKPINPSGGLIGVGHPVGASGVRMMLDLHKQVTGNAGEYQVKGAKNGLMLNIGGSATTNMVFIVGR</sequence>
<dbReference type="Gene3D" id="3.40.47.10">
    <property type="match status" value="1"/>
</dbReference>
<gene>
    <name evidence="3" type="ORF">EHS11_17340</name>
</gene>
<evidence type="ECO:0000313" key="3">
    <source>
        <dbReference type="EMBL" id="TGN06902.1"/>
    </source>
</evidence>
<dbReference type="PANTHER" id="PTHR42870:SF1">
    <property type="entry name" value="NON-SPECIFIC LIPID-TRANSFER PROTEIN-LIKE 2"/>
    <property type="match status" value="1"/>
</dbReference>
<dbReference type="InterPro" id="IPR055140">
    <property type="entry name" value="Thiolase_C_2"/>
</dbReference>
<dbReference type="Proteomes" id="UP000298264">
    <property type="component" value="Unassembled WGS sequence"/>
</dbReference>
<proteinExistence type="predicted"/>
<dbReference type="Pfam" id="PF00108">
    <property type="entry name" value="Thiolase_N"/>
    <property type="match status" value="1"/>
</dbReference>
<name>A0A4R9LN77_9LEPT</name>
<dbReference type="SUPFAM" id="SSF53901">
    <property type="entry name" value="Thiolase-like"/>
    <property type="match status" value="1"/>
</dbReference>
<dbReference type="InterPro" id="IPR020616">
    <property type="entry name" value="Thiolase_N"/>
</dbReference>
<comment type="caution">
    <text evidence="3">The sequence shown here is derived from an EMBL/GenBank/DDBJ whole genome shotgun (WGS) entry which is preliminary data.</text>
</comment>
<evidence type="ECO:0000259" key="1">
    <source>
        <dbReference type="Pfam" id="PF00108"/>
    </source>
</evidence>
<dbReference type="AlphaFoldDB" id="A0A4R9LN77"/>
<dbReference type="NCBIfam" id="NF004936">
    <property type="entry name" value="PRK06289.1"/>
    <property type="match status" value="1"/>
</dbReference>
<dbReference type="Pfam" id="PF22691">
    <property type="entry name" value="Thiolase_C_1"/>
    <property type="match status" value="1"/>
</dbReference>
<accession>A0A4R9LN77</accession>
<dbReference type="PIRSF" id="PIRSF000429">
    <property type="entry name" value="Ac-CoA_Ac_transf"/>
    <property type="match status" value="1"/>
</dbReference>
<dbReference type="GO" id="GO:0003988">
    <property type="term" value="F:acetyl-CoA C-acyltransferase activity"/>
    <property type="evidence" value="ECO:0007669"/>
    <property type="project" value="UniProtKB-ARBA"/>
</dbReference>
<protein>
    <submittedName>
        <fullName evidence="3">Thiolase domain-containing protein</fullName>
    </submittedName>
</protein>
<dbReference type="InterPro" id="IPR016039">
    <property type="entry name" value="Thiolase-like"/>
</dbReference>
<dbReference type="OrthoDB" id="9785768at2"/>
<feature type="domain" description="Thiolase N-terminal" evidence="1">
    <location>
        <begin position="6"/>
        <end position="202"/>
    </location>
</feature>